<dbReference type="InterPro" id="IPR007815">
    <property type="entry name" value="Emycin_Estase"/>
</dbReference>
<dbReference type="GO" id="GO:0046677">
    <property type="term" value="P:response to antibiotic"/>
    <property type="evidence" value="ECO:0007669"/>
    <property type="project" value="InterPro"/>
</dbReference>
<reference evidence="1 2" key="1">
    <citation type="submission" date="2020-04" db="EMBL/GenBank/DDBJ databases">
        <title>Flammeovirga sp. SR4, a novel species isolated from seawater.</title>
        <authorList>
            <person name="Wang X."/>
        </authorList>
    </citation>
    <scope>NUCLEOTIDE SEQUENCE [LARGE SCALE GENOMIC DNA]</scope>
    <source>
        <strain evidence="1 2">ATCC 23126</strain>
    </source>
</reference>
<dbReference type="SUPFAM" id="SSF159501">
    <property type="entry name" value="EreA/ChaN-like"/>
    <property type="match status" value="1"/>
</dbReference>
<dbReference type="Proteomes" id="UP000576082">
    <property type="component" value="Unassembled WGS sequence"/>
</dbReference>
<organism evidence="1 2">
    <name type="scientific">Flammeovirga aprica JL-4</name>
    <dbReference type="NCBI Taxonomy" id="694437"/>
    <lineage>
        <taxon>Bacteria</taxon>
        <taxon>Pseudomonadati</taxon>
        <taxon>Bacteroidota</taxon>
        <taxon>Cytophagia</taxon>
        <taxon>Cytophagales</taxon>
        <taxon>Flammeovirgaceae</taxon>
        <taxon>Flammeovirga</taxon>
    </lineage>
</organism>
<sequence>MKKLLILTFTLLSCKLFAQKEIKEYIRTDACEIKSMDINHQDNEDLKAIKRAIGDSRIVLLGEQDHGDAPTFLMKARLVKYLHEECGFDVIAFESNFYDLQGAFERDSLNFEDAHKGIFPIWSQCSECDPLFSYLENTLKTKNPLYISGFDMQLFFIENYRNEFRAFLKDNNLKVSNDERFFKVFDVLVKDNKAYDLDEEELSFYFKELEQLYTSYPKDDFRKQELHSLIGHSKMRTASNIRETLNIRDKYMADNLLWLSNQRFKDKKIIVWAHNFHIARNTSKKVVSLGGEVHKALGSQIYSLGFTSFSGSTGWANQTDALHNYDIEEPHRSSIENDFKALGYKQAFLDFRSYSGKKKNFSMKGLRHRVEVRDWMNILDGVIYIEEMKPCTKKEGSLETQ</sequence>
<dbReference type="AlphaFoldDB" id="A0A7X9S0U2"/>
<keyword evidence="2" id="KW-1185">Reference proteome</keyword>
<dbReference type="PANTHER" id="PTHR31299">
    <property type="entry name" value="ESTERASE, PUTATIVE (AFU_ORTHOLOGUE AFUA_1G05850)-RELATED"/>
    <property type="match status" value="1"/>
</dbReference>
<name>A0A7X9S0U2_9BACT</name>
<comment type="caution">
    <text evidence="1">The sequence shown here is derived from an EMBL/GenBank/DDBJ whole genome shotgun (WGS) entry which is preliminary data.</text>
</comment>
<dbReference type="CDD" id="cd14728">
    <property type="entry name" value="Ere-like"/>
    <property type="match status" value="1"/>
</dbReference>
<accession>A0A7X9S0U2</accession>
<dbReference type="InterPro" id="IPR052036">
    <property type="entry name" value="Hydrolase/PRTase-associated"/>
</dbReference>
<protein>
    <submittedName>
        <fullName evidence="1">Erythromycin esterase family protein</fullName>
    </submittedName>
</protein>
<proteinExistence type="predicted"/>
<dbReference type="EMBL" id="JABANE010000149">
    <property type="protein sequence ID" value="NME72290.1"/>
    <property type="molecule type" value="Genomic_DNA"/>
</dbReference>
<evidence type="ECO:0000313" key="1">
    <source>
        <dbReference type="EMBL" id="NME72290.1"/>
    </source>
</evidence>
<evidence type="ECO:0000313" key="2">
    <source>
        <dbReference type="Proteomes" id="UP000576082"/>
    </source>
</evidence>
<dbReference type="Pfam" id="PF05139">
    <property type="entry name" value="Erythro_esteras"/>
    <property type="match status" value="1"/>
</dbReference>
<dbReference type="RefSeq" id="WP_169660484.1">
    <property type="nucleotide sequence ID" value="NZ_JABANE010000149.1"/>
</dbReference>
<dbReference type="PANTHER" id="PTHR31299:SF0">
    <property type="entry name" value="ESTERASE, PUTATIVE (AFU_ORTHOLOGUE AFUA_1G05850)-RELATED"/>
    <property type="match status" value="1"/>
</dbReference>
<dbReference type="Gene3D" id="3.40.1660.10">
    <property type="entry name" value="EreA-like (biosynthetic domain)"/>
    <property type="match status" value="2"/>
</dbReference>
<gene>
    <name evidence="1" type="ORF">HHU12_30295</name>
</gene>